<dbReference type="EMBL" id="UOGF01000060">
    <property type="protein sequence ID" value="VAX30537.1"/>
    <property type="molecule type" value="Genomic_DNA"/>
</dbReference>
<accession>A0A3B1DP72</accession>
<dbReference type="InterPro" id="IPR004291">
    <property type="entry name" value="Transposase_IS66_central"/>
</dbReference>
<sequence>MSQFQLIPYNRIQDHFKDQMNIALSSGTLYNINKQAYDSLAHFDQIAKKALAKSELIHSHALNLLFHGKLPSFISQWAE</sequence>
<organism evidence="2">
    <name type="scientific">hydrothermal vent metagenome</name>
    <dbReference type="NCBI Taxonomy" id="652676"/>
    <lineage>
        <taxon>unclassified sequences</taxon>
        <taxon>metagenomes</taxon>
        <taxon>ecological metagenomes</taxon>
    </lineage>
</organism>
<reference evidence="2" key="1">
    <citation type="submission" date="2018-06" db="EMBL/GenBank/DDBJ databases">
        <authorList>
            <person name="Zhirakovskaya E."/>
        </authorList>
    </citation>
    <scope>NUCLEOTIDE SEQUENCE</scope>
</reference>
<gene>
    <name evidence="2" type="ORF">MNBD_NITROSPIRAE01-758</name>
</gene>
<protein>
    <recommendedName>
        <fullName evidence="1">Transposase IS66 central domain-containing protein</fullName>
    </recommendedName>
</protein>
<evidence type="ECO:0000259" key="1">
    <source>
        <dbReference type="Pfam" id="PF03050"/>
    </source>
</evidence>
<evidence type="ECO:0000313" key="2">
    <source>
        <dbReference type="EMBL" id="VAX30537.1"/>
    </source>
</evidence>
<name>A0A3B1DP72_9ZZZZ</name>
<dbReference type="Pfam" id="PF03050">
    <property type="entry name" value="DDE_Tnp_IS66"/>
    <property type="match status" value="1"/>
</dbReference>
<proteinExistence type="predicted"/>
<feature type="domain" description="Transposase IS66 central" evidence="1">
    <location>
        <begin position="5"/>
        <end position="58"/>
    </location>
</feature>
<dbReference type="AlphaFoldDB" id="A0A3B1DP72"/>